<proteinExistence type="predicted"/>
<organism evidence="2 3">
    <name type="scientific">Williamsia maris</name>
    <dbReference type="NCBI Taxonomy" id="72806"/>
    <lineage>
        <taxon>Bacteria</taxon>
        <taxon>Bacillati</taxon>
        <taxon>Actinomycetota</taxon>
        <taxon>Actinomycetes</taxon>
        <taxon>Mycobacteriales</taxon>
        <taxon>Nocardiaceae</taxon>
        <taxon>Williamsia</taxon>
    </lineage>
</organism>
<dbReference type="RefSeq" id="WP_253660148.1">
    <property type="nucleotide sequence ID" value="NZ_BAAAJQ010000001.1"/>
</dbReference>
<gene>
    <name evidence="2" type="ORF">LX13_000953</name>
</gene>
<protein>
    <submittedName>
        <fullName evidence="2">Uncharacterized protein</fullName>
    </submittedName>
</protein>
<evidence type="ECO:0000256" key="1">
    <source>
        <dbReference type="SAM" id="MobiDB-lite"/>
    </source>
</evidence>
<keyword evidence="3" id="KW-1185">Reference proteome</keyword>
<name>A0ABT1HA59_9NOCA</name>
<feature type="region of interest" description="Disordered" evidence="1">
    <location>
        <begin position="38"/>
        <end position="120"/>
    </location>
</feature>
<comment type="caution">
    <text evidence="2">The sequence shown here is derived from an EMBL/GenBank/DDBJ whole genome shotgun (WGS) entry which is preliminary data.</text>
</comment>
<accession>A0ABT1HA59</accession>
<sequence length="120" mass="12715">MADDDASVLSSLGIDVADEYSIPDSVWGAALEVALDPDTPTADPTLVPEMDDDGDVPVDPTSDVVEAVHHGGDDHPVDHITDDPHDDVTVDVHGHDDVGDHSSAGHDHHDDHATDHDWHG</sequence>
<reference evidence="2 3" key="1">
    <citation type="submission" date="2022-06" db="EMBL/GenBank/DDBJ databases">
        <title>Genomic Encyclopedia of Archaeal and Bacterial Type Strains, Phase II (KMG-II): from individual species to whole genera.</title>
        <authorList>
            <person name="Goeker M."/>
        </authorList>
    </citation>
    <scope>NUCLEOTIDE SEQUENCE [LARGE SCALE GENOMIC DNA]</scope>
    <source>
        <strain evidence="2 3">DSM 44693</strain>
    </source>
</reference>
<dbReference type="EMBL" id="JAMTCJ010000001">
    <property type="protein sequence ID" value="MCP2175146.1"/>
    <property type="molecule type" value="Genomic_DNA"/>
</dbReference>
<evidence type="ECO:0000313" key="2">
    <source>
        <dbReference type="EMBL" id="MCP2175146.1"/>
    </source>
</evidence>
<dbReference type="Proteomes" id="UP001206895">
    <property type="component" value="Unassembled WGS sequence"/>
</dbReference>
<evidence type="ECO:0000313" key="3">
    <source>
        <dbReference type="Proteomes" id="UP001206895"/>
    </source>
</evidence>
<feature type="compositionally biased region" description="Basic and acidic residues" evidence="1">
    <location>
        <begin position="66"/>
        <end position="120"/>
    </location>
</feature>